<dbReference type="EMBL" id="SHKW01000001">
    <property type="protein sequence ID" value="RZU39166.1"/>
    <property type="molecule type" value="Genomic_DNA"/>
</dbReference>
<keyword evidence="2" id="KW-1185">Reference proteome</keyword>
<name>A0A4V2G425_9BACT</name>
<reference evidence="1 2" key="1">
    <citation type="submission" date="2019-02" db="EMBL/GenBank/DDBJ databases">
        <title>Genomic Encyclopedia of Archaeal and Bacterial Type Strains, Phase II (KMG-II): from individual species to whole genera.</title>
        <authorList>
            <person name="Goeker M."/>
        </authorList>
    </citation>
    <scope>NUCLEOTIDE SEQUENCE [LARGE SCALE GENOMIC DNA]</scope>
    <source>
        <strain evidence="1 2">DSM 18101</strain>
    </source>
</reference>
<evidence type="ECO:0000313" key="2">
    <source>
        <dbReference type="Proteomes" id="UP000292958"/>
    </source>
</evidence>
<dbReference type="AlphaFoldDB" id="A0A4V2G425"/>
<accession>A0A4V2G425</accession>
<gene>
    <name evidence="1" type="ORF">BDD14_0513</name>
</gene>
<comment type="caution">
    <text evidence="1">The sequence shown here is derived from an EMBL/GenBank/DDBJ whole genome shotgun (WGS) entry which is preliminary data.</text>
</comment>
<evidence type="ECO:0000313" key="1">
    <source>
        <dbReference type="EMBL" id="RZU39166.1"/>
    </source>
</evidence>
<proteinExistence type="predicted"/>
<protein>
    <submittedName>
        <fullName evidence="1">Uncharacterized protein</fullName>
    </submittedName>
</protein>
<organism evidence="1 2">
    <name type="scientific">Edaphobacter modestus</name>
    <dbReference type="NCBI Taxonomy" id="388466"/>
    <lineage>
        <taxon>Bacteria</taxon>
        <taxon>Pseudomonadati</taxon>
        <taxon>Acidobacteriota</taxon>
        <taxon>Terriglobia</taxon>
        <taxon>Terriglobales</taxon>
        <taxon>Acidobacteriaceae</taxon>
        <taxon>Edaphobacter</taxon>
    </lineage>
</organism>
<dbReference type="Proteomes" id="UP000292958">
    <property type="component" value="Unassembled WGS sequence"/>
</dbReference>
<sequence length="96" mass="10287">MTLAARCLLEIQTVFPTADARVHKDMAEVIVPVPNRPAAPLVLGSGRDFDIAAVGAVAFLGDSNPEFAKRSSIYVAWQSRPPCNKSISGQNEITYG</sequence>